<feature type="region of interest" description="Disordered" evidence="1">
    <location>
        <begin position="529"/>
        <end position="550"/>
    </location>
</feature>
<feature type="region of interest" description="Disordered" evidence="1">
    <location>
        <begin position="1036"/>
        <end position="1061"/>
    </location>
</feature>
<dbReference type="AlphaFoldDB" id="A0AAR5Q485"/>
<keyword evidence="3" id="KW-1185">Reference proteome</keyword>
<name>A0AAR5Q485_DENPD</name>
<feature type="compositionally biased region" description="Basic and acidic residues" evidence="1">
    <location>
        <begin position="270"/>
        <end position="313"/>
    </location>
</feature>
<feature type="region of interest" description="Disordered" evidence="1">
    <location>
        <begin position="430"/>
        <end position="492"/>
    </location>
</feature>
<feature type="compositionally biased region" description="Basic and acidic residues" evidence="1">
    <location>
        <begin position="531"/>
        <end position="544"/>
    </location>
</feature>
<dbReference type="EnsemblMetazoa" id="XM_019912461.1">
    <property type="protein sequence ID" value="XP_019768020.1"/>
    <property type="gene ID" value="LOC109542981"/>
</dbReference>
<feature type="compositionally biased region" description="Basic and acidic residues" evidence="1">
    <location>
        <begin position="812"/>
        <end position="833"/>
    </location>
</feature>
<evidence type="ECO:0000256" key="1">
    <source>
        <dbReference type="SAM" id="MobiDB-lite"/>
    </source>
</evidence>
<sequence length="1164" mass="127750">MQDMAGNTASPSDSLKKFIESWIVEEDPAGEASQLDANMNIREKLRDDAPAGTVYMINANDVHYFENNGIPIVTSDSGGFQLTSDNLCLVKGGLLDNTGVVRLIEGGKEIALDSSDNQERIVNLQIMEAPKSDCMVASKQLKPAEESRKVVIHQNTVLNPRPAPQPDQNPPPPSLEDSLSITKELVDKNCSPINLEQLEENLGFDAPEEPSNCQSEDSDDNPNKSPGSKSMPIIDFFGEAAISKAEGPDGEEEVKREVAEEGNSEAAEPNPDKEVKEEAIESVKDSACEVEIKTEPPTKEPKEDSEPRPEKRSRIFSVDDIMNNIGHSARAGGNGASPLELTQSFIDKEVEFSSLEQLQPIKAEVKPEVHVVEDEPSSSIVKVAGSSTVLQVAGELMEITVEMVEGKKIIKVKPLSSSATIIDVNANYEQPIEPAGGDEDEVSGRSPSPAPVGEVLEAPASPVAEEDPPPVDPTLGQPMEETPSVAEAEPTVEENHTFPAEAGSDSVAEPPAAAGEENVAEPAPAFEVASDADRASPSESHEGAEEPAETLLAGEEGEEPPLGFAQFEEEPLHFAMEDEVFIEDPPAHEVIVSDPLEGLGMIEEILLEPVTTSELDAVPKIEPEPADPELDTKDTVTIKAAKLEVQILSPTSTNFEDFASHRPNVYCKGARKCSSDNDVADYTVATKAAKKLYDYDLQVQHDIVSSSKKEELPKSKKAAPKRPVRLTEKTQTTTEQKEALKQLVEKRKRREEERPKETRQEAAPPAALQPERDEEYVDFKELLRARKLKKLKKMQEASGDGERPVGGAAEPQPREEEPKAPQLPERAEVKLREQCSSSTASVSKAPVLVPSISELMEENNATANKRKISLADYVNRKRKASSADAEQPKKPRLEPEEAKPKPGRTLSDMKTSFVIHSSDWEDSHSPQPAPLEAKAEPVRDDFSALISNPVVDINELTPVKNREDRTLQEYKNKVESQLSSLNIQIPKAKPQTSGRSPAFRPPHSSDLVKRFLNNEKLSEKEMEKIRKIISYKRSIQDRRQIRTPSESATESSFDGSPCSTYEVKNSSRIETNPSEVRLHIKKVNSKRKPAFGQPRQDLSAQKGQKKAVGYSVINRLGQDGMPKIVFKRHKKSLAKEPVVELVKLNLNDLVSVQEEYNVTVSQNM</sequence>
<reference evidence="2" key="2">
    <citation type="submission" date="2024-08" db="UniProtKB">
        <authorList>
            <consortium name="EnsemblMetazoa"/>
        </authorList>
    </citation>
    <scope>IDENTIFICATION</scope>
</reference>
<feature type="compositionally biased region" description="Polar residues" evidence="1">
    <location>
        <begin position="1042"/>
        <end position="1061"/>
    </location>
</feature>
<protein>
    <submittedName>
        <fullName evidence="2">Uncharacterized protein</fullName>
    </submittedName>
</protein>
<proteinExistence type="predicted"/>
<feature type="compositionally biased region" description="Basic and acidic residues" evidence="1">
    <location>
        <begin position="735"/>
        <end position="760"/>
    </location>
</feature>
<feature type="region of interest" description="Disordered" evidence="1">
    <location>
        <begin position="706"/>
        <end position="775"/>
    </location>
</feature>
<reference evidence="3" key="1">
    <citation type="journal article" date="2013" name="Genome Biol.">
        <title>Draft genome of the mountain pine beetle, Dendroctonus ponderosae Hopkins, a major forest pest.</title>
        <authorList>
            <person name="Keeling C.I."/>
            <person name="Yuen M.M."/>
            <person name="Liao N.Y."/>
            <person name="Docking T.R."/>
            <person name="Chan S.K."/>
            <person name="Taylor G.A."/>
            <person name="Palmquist D.L."/>
            <person name="Jackman S.D."/>
            <person name="Nguyen A."/>
            <person name="Li M."/>
            <person name="Henderson H."/>
            <person name="Janes J.K."/>
            <person name="Zhao Y."/>
            <person name="Pandoh P."/>
            <person name="Moore R."/>
            <person name="Sperling F.A."/>
            <person name="Huber D.P."/>
            <person name="Birol I."/>
            <person name="Jones S.J."/>
            <person name="Bohlmann J."/>
        </authorList>
    </citation>
    <scope>NUCLEOTIDE SEQUENCE</scope>
</reference>
<organism evidence="2 3">
    <name type="scientific">Dendroctonus ponderosae</name>
    <name type="common">Mountain pine beetle</name>
    <dbReference type="NCBI Taxonomy" id="77166"/>
    <lineage>
        <taxon>Eukaryota</taxon>
        <taxon>Metazoa</taxon>
        <taxon>Ecdysozoa</taxon>
        <taxon>Arthropoda</taxon>
        <taxon>Hexapoda</taxon>
        <taxon>Insecta</taxon>
        <taxon>Pterygota</taxon>
        <taxon>Neoptera</taxon>
        <taxon>Endopterygota</taxon>
        <taxon>Coleoptera</taxon>
        <taxon>Polyphaga</taxon>
        <taxon>Cucujiformia</taxon>
        <taxon>Curculionidae</taxon>
        <taxon>Scolytinae</taxon>
        <taxon>Dendroctonus</taxon>
    </lineage>
</organism>
<accession>A0AAR5Q485</accession>
<feature type="compositionally biased region" description="Basic residues" evidence="1">
    <location>
        <begin position="715"/>
        <end position="724"/>
    </location>
</feature>
<feature type="region of interest" description="Disordered" evidence="1">
    <location>
        <begin position="244"/>
        <end position="314"/>
    </location>
</feature>
<dbReference type="Proteomes" id="UP000019118">
    <property type="component" value="Unassembled WGS sequence"/>
</dbReference>
<evidence type="ECO:0000313" key="2">
    <source>
        <dbReference type="EnsemblMetazoa" id="XP_019768020.1"/>
    </source>
</evidence>
<evidence type="ECO:0000313" key="3">
    <source>
        <dbReference type="Proteomes" id="UP000019118"/>
    </source>
</evidence>
<feature type="compositionally biased region" description="Basic and acidic residues" evidence="1">
    <location>
        <begin position="886"/>
        <end position="900"/>
    </location>
</feature>
<feature type="region of interest" description="Disordered" evidence="1">
    <location>
        <begin position="790"/>
        <end position="909"/>
    </location>
</feature>
<feature type="compositionally biased region" description="Pro residues" evidence="1">
    <location>
        <begin position="161"/>
        <end position="174"/>
    </location>
</feature>
<feature type="region of interest" description="Disordered" evidence="1">
    <location>
        <begin position="156"/>
        <end position="178"/>
    </location>
</feature>
<feature type="region of interest" description="Disordered" evidence="1">
    <location>
        <begin position="204"/>
        <end position="232"/>
    </location>
</feature>